<dbReference type="EMBL" id="BARV01011894">
    <property type="protein sequence ID" value="GAI13397.1"/>
    <property type="molecule type" value="Genomic_DNA"/>
</dbReference>
<proteinExistence type="predicted"/>
<dbReference type="AlphaFoldDB" id="X1L218"/>
<name>X1L218_9ZZZZ</name>
<feature type="non-terminal residue" evidence="1">
    <location>
        <position position="61"/>
    </location>
</feature>
<sequence length="61" mass="6691">MSGKRIAVSLLALFLAWAVAALVVDLPILPTPWAVIHTFVLDLPHEFGWHILMSVGRIVTS</sequence>
<protein>
    <submittedName>
        <fullName evidence="1">Uncharacterized protein</fullName>
    </submittedName>
</protein>
<organism evidence="1">
    <name type="scientific">marine sediment metagenome</name>
    <dbReference type="NCBI Taxonomy" id="412755"/>
    <lineage>
        <taxon>unclassified sequences</taxon>
        <taxon>metagenomes</taxon>
        <taxon>ecological metagenomes</taxon>
    </lineage>
</organism>
<gene>
    <name evidence="1" type="ORF">S06H3_22307</name>
</gene>
<accession>X1L218</accession>
<reference evidence="1" key="1">
    <citation type="journal article" date="2014" name="Front. Microbiol.">
        <title>High frequency of phylogenetically diverse reductive dehalogenase-homologous genes in deep subseafloor sedimentary metagenomes.</title>
        <authorList>
            <person name="Kawai M."/>
            <person name="Futagami T."/>
            <person name="Toyoda A."/>
            <person name="Takaki Y."/>
            <person name="Nishi S."/>
            <person name="Hori S."/>
            <person name="Arai W."/>
            <person name="Tsubouchi T."/>
            <person name="Morono Y."/>
            <person name="Uchiyama I."/>
            <person name="Ito T."/>
            <person name="Fujiyama A."/>
            <person name="Inagaki F."/>
            <person name="Takami H."/>
        </authorList>
    </citation>
    <scope>NUCLEOTIDE SEQUENCE</scope>
    <source>
        <strain evidence="1">Expedition CK06-06</strain>
    </source>
</reference>
<comment type="caution">
    <text evidence="1">The sequence shown here is derived from an EMBL/GenBank/DDBJ whole genome shotgun (WGS) entry which is preliminary data.</text>
</comment>
<evidence type="ECO:0000313" key="1">
    <source>
        <dbReference type="EMBL" id="GAI13397.1"/>
    </source>
</evidence>